<feature type="transmembrane region" description="Helical" evidence="6">
    <location>
        <begin position="247"/>
        <end position="265"/>
    </location>
</feature>
<dbReference type="GO" id="GO:0005789">
    <property type="term" value="C:endoplasmic reticulum membrane"/>
    <property type="evidence" value="ECO:0007669"/>
    <property type="project" value="TreeGrafter"/>
</dbReference>
<organism evidence="8 9">
    <name type="scientific">Pelagomonas calceolata</name>
    <dbReference type="NCBI Taxonomy" id="35677"/>
    <lineage>
        <taxon>Eukaryota</taxon>
        <taxon>Sar</taxon>
        <taxon>Stramenopiles</taxon>
        <taxon>Ochrophyta</taxon>
        <taxon>Pelagophyceae</taxon>
        <taxon>Pelagomonadales</taxon>
        <taxon>Pelagomonadaceae</taxon>
        <taxon>Pelagomonas</taxon>
    </lineage>
</organism>
<feature type="transmembrane region" description="Helical" evidence="6">
    <location>
        <begin position="92"/>
        <end position="113"/>
    </location>
</feature>
<evidence type="ECO:0000256" key="4">
    <source>
        <dbReference type="ARBA" id="ARBA00022989"/>
    </source>
</evidence>
<keyword evidence="4 6" id="KW-1133">Transmembrane helix</keyword>
<evidence type="ECO:0000256" key="3">
    <source>
        <dbReference type="ARBA" id="ARBA00022692"/>
    </source>
</evidence>
<keyword evidence="9" id="KW-1185">Reference proteome</keyword>
<evidence type="ECO:0000256" key="2">
    <source>
        <dbReference type="ARBA" id="ARBA00022448"/>
    </source>
</evidence>
<dbReference type="OrthoDB" id="1601at2759"/>
<dbReference type="InterPro" id="IPR013657">
    <property type="entry name" value="SCL35B1-4/HUT1"/>
</dbReference>
<feature type="transmembrane region" description="Helical" evidence="6">
    <location>
        <begin position="208"/>
        <end position="227"/>
    </location>
</feature>
<comment type="caution">
    <text evidence="8">The sequence shown here is derived from an EMBL/GenBank/DDBJ whole genome shotgun (WGS) entry which is preliminary data.</text>
</comment>
<accession>A0A8J2SJG9</accession>
<comment type="subcellular location">
    <subcellularLocation>
        <location evidence="1">Membrane</location>
        <topology evidence="1">Multi-pass membrane protein</topology>
    </subcellularLocation>
</comment>
<dbReference type="Proteomes" id="UP000789595">
    <property type="component" value="Unassembled WGS sequence"/>
</dbReference>
<keyword evidence="5 6" id="KW-0472">Membrane</keyword>
<gene>
    <name evidence="8" type="ORF">PECAL_2P13360</name>
</gene>
<evidence type="ECO:0008006" key="10">
    <source>
        <dbReference type="Google" id="ProtNLM"/>
    </source>
</evidence>
<dbReference type="Pfam" id="PF08449">
    <property type="entry name" value="UAA"/>
    <property type="match status" value="1"/>
</dbReference>
<dbReference type="AlphaFoldDB" id="A0A8J2SJG9"/>
<reference evidence="8" key="1">
    <citation type="submission" date="2021-11" db="EMBL/GenBank/DDBJ databases">
        <authorList>
            <consortium name="Genoscope - CEA"/>
            <person name="William W."/>
        </authorList>
    </citation>
    <scope>NUCLEOTIDE SEQUENCE</scope>
</reference>
<dbReference type="GO" id="GO:0005460">
    <property type="term" value="F:UDP-glucose transmembrane transporter activity"/>
    <property type="evidence" value="ECO:0007669"/>
    <property type="project" value="TreeGrafter"/>
</dbReference>
<sequence length="359" mass="37614">MPRCTSLAALCVTLAAAKLAPPTHSAVKLAPRKADYPVAKAPVARISSGGATKTLELLFGAGGIYAAFLYYGSLQEDVFRYASEEGDKFTQVWFLQVLEALCNVVVGFLGLQLTGGATPDLPQPLFASSGCSQVLAKYCTNAALANGLSFPVATLAKSGKMVPVMVGSLLLGGASYSLRQYAQVAMIVAGTAIVSLSKKKASSGTTATLGVAFIVASLCFDGVTGGLQKRVKSETKARGAAPKPYDYMFLTNIYMLATALVFALCRGEVQDGLKFALDNPALWGKVLRFGACSAVGQSFIFYTISTFDPLVCTTVTTTRKIFSVLLSIFLKGHELPLMGWGGVALASAGILAEASSKRH</sequence>
<keyword evidence="2" id="KW-0813">Transport</keyword>
<evidence type="ECO:0000256" key="7">
    <source>
        <dbReference type="SAM" id="SignalP"/>
    </source>
</evidence>
<feature type="signal peptide" evidence="7">
    <location>
        <begin position="1"/>
        <end position="25"/>
    </location>
</feature>
<proteinExistence type="predicted"/>
<feature type="transmembrane region" description="Helical" evidence="6">
    <location>
        <begin position="54"/>
        <end position="71"/>
    </location>
</feature>
<evidence type="ECO:0000313" key="9">
    <source>
        <dbReference type="Proteomes" id="UP000789595"/>
    </source>
</evidence>
<evidence type="ECO:0000256" key="5">
    <source>
        <dbReference type="ARBA" id="ARBA00023136"/>
    </source>
</evidence>
<dbReference type="InterPro" id="IPR037185">
    <property type="entry name" value="EmrE-like"/>
</dbReference>
<evidence type="ECO:0000313" key="8">
    <source>
        <dbReference type="EMBL" id="CAH0368277.1"/>
    </source>
</evidence>
<feature type="chain" id="PRO_5035227545" description="Sugar phosphate transporter domain-containing protein" evidence="7">
    <location>
        <begin position="26"/>
        <end position="359"/>
    </location>
</feature>
<dbReference type="SUPFAM" id="SSF103481">
    <property type="entry name" value="Multidrug resistance efflux transporter EmrE"/>
    <property type="match status" value="1"/>
</dbReference>
<protein>
    <recommendedName>
        <fullName evidence="10">Sugar phosphate transporter domain-containing protein</fullName>
    </recommendedName>
</protein>
<dbReference type="EMBL" id="CAKKNE010000002">
    <property type="protein sequence ID" value="CAH0368277.1"/>
    <property type="molecule type" value="Genomic_DNA"/>
</dbReference>
<name>A0A8J2SJG9_9STRA</name>
<dbReference type="PANTHER" id="PTHR10778:SF18">
    <property type="entry name" value="SUGAR PHOSPHATE TRANSPORTER DOMAIN-CONTAINING PROTEIN"/>
    <property type="match status" value="1"/>
</dbReference>
<dbReference type="PANTHER" id="PTHR10778">
    <property type="entry name" value="SOLUTE CARRIER FAMILY 35 MEMBER B"/>
    <property type="match status" value="1"/>
</dbReference>
<dbReference type="GO" id="GO:0000139">
    <property type="term" value="C:Golgi membrane"/>
    <property type="evidence" value="ECO:0007669"/>
    <property type="project" value="TreeGrafter"/>
</dbReference>
<keyword evidence="3 6" id="KW-0812">Transmembrane</keyword>
<evidence type="ECO:0000256" key="6">
    <source>
        <dbReference type="SAM" id="Phobius"/>
    </source>
</evidence>
<dbReference type="GO" id="GO:0005459">
    <property type="term" value="F:UDP-galactose transmembrane transporter activity"/>
    <property type="evidence" value="ECO:0007669"/>
    <property type="project" value="TreeGrafter"/>
</dbReference>
<keyword evidence="7" id="KW-0732">Signal</keyword>
<evidence type="ECO:0000256" key="1">
    <source>
        <dbReference type="ARBA" id="ARBA00004141"/>
    </source>
</evidence>